<keyword evidence="2" id="KW-0677">Repeat</keyword>
<proteinExistence type="predicted"/>
<keyword evidence="1" id="KW-0479">Metal-binding</keyword>
<feature type="compositionally biased region" description="Basic and acidic residues" evidence="6">
    <location>
        <begin position="456"/>
        <end position="472"/>
    </location>
</feature>
<feature type="region of interest" description="Disordered" evidence="6">
    <location>
        <begin position="450"/>
        <end position="481"/>
    </location>
</feature>
<reference evidence="8" key="1">
    <citation type="submission" date="2021-04" db="EMBL/GenBank/DDBJ databases">
        <authorList>
            <person name="Chebbi M.A.C M."/>
        </authorList>
    </citation>
    <scope>NUCLEOTIDE SEQUENCE</scope>
</reference>
<evidence type="ECO:0000256" key="5">
    <source>
        <dbReference type="PROSITE-ProRule" id="PRU01371"/>
    </source>
</evidence>
<feature type="domain" description="C2HC/C3H-type" evidence="7">
    <location>
        <begin position="541"/>
        <end position="570"/>
    </location>
</feature>
<dbReference type="AlphaFoldDB" id="A0A8J2HJG2"/>
<evidence type="ECO:0000256" key="4">
    <source>
        <dbReference type="ARBA" id="ARBA00022833"/>
    </source>
</evidence>
<feature type="compositionally biased region" description="Low complexity" evidence="6">
    <location>
        <begin position="284"/>
        <end position="293"/>
    </location>
</feature>
<dbReference type="Pfam" id="PF13913">
    <property type="entry name" value="zf-C2HC_2"/>
    <property type="match status" value="5"/>
</dbReference>
<feature type="region of interest" description="Disordered" evidence="6">
    <location>
        <begin position="251"/>
        <end position="363"/>
    </location>
</feature>
<dbReference type="InterPro" id="IPR049899">
    <property type="entry name" value="Znf_C2HC_C3H"/>
</dbReference>
<organism evidence="8 9">
    <name type="scientific">Cotesia congregata</name>
    <name type="common">Parasitoid wasp</name>
    <name type="synonym">Apanteles congregatus</name>
    <dbReference type="NCBI Taxonomy" id="51543"/>
    <lineage>
        <taxon>Eukaryota</taxon>
        <taxon>Metazoa</taxon>
        <taxon>Ecdysozoa</taxon>
        <taxon>Arthropoda</taxon>
        <taxon>Hexapoda</taxon>
        <taxon>Insecta</taxon>
        <taxon>Pterygota</taxon>
        <taxon>Neoptera</taxon>
        <taxon>Endopterygota</taxon>
        <taxon>Hymenoptera</taxon>
        <taxon>Apocrita</taxon>
        <taxon>Ichneumonoidea</taxon>
        <taxon>Braconidae</taxon>
        <taxon>Microgastrinae</taxon>
        <taxon>Cotesia</taxon>
    </lineage>
</organism>
<sequence>MKWKRGSMDFFPEKTFLIIKDNVETFSVKKSYRRMKSKSAADTTGTWPPKVKKNSLFVAVERPKTANLERPAVLNPALVNKLDMSLLSKERLCDSMTRIQLDRRATTSITVSGGGYTLPANNNKQVHQQQATSIVQSSNNSIASLTEAKTFFIRSKRPTFQHLIINNYYLYDQPTTTTMPVNHKLDPVIVKKSPSPVLNNNRQTIKLTENKITGSSLSIVRTSKSSRLALPEELKVFTTSATVNKLKTPEPCKTCGRPDQPERFHSHPKGLPLKGITDNKDKNNNNNNNNNTKDNVKKSIQKPVALNYKSDKNKDKSTKNNNKYGQNDCFVEKDKKKLSSPNSSDSNNENYSKSRPGSVNKKGPRTVTCYICSREFGTASFPIHEPKCMEKWERENEALSPSQRRPRPQRPELPLNHHQWNNVAWELSQTQLLPCSKCGRTFLPDRLPVHQKSCKNSKDTASDKSDRTEKPRSSTSQSGSSTIFCQTCGRNFGARTIKIHEPQCLKRWQAANNISSDDNKKKQDKSSGGSCSNNSRELVKPTTTCYICGRDFGSASIDIHEPQCLKKWHIDNDKLQLSQRRYQPIKPILADTTLDTASPVINWAATTEAKWKSHLGQLIPCKNCKRTFNPDRVAVHERTCKGTR</sequence>
<evidence type="ECO:0000313" key="9">
    <source>
        <dbReference type="Proteomes" id="UP000786811"/>
    </source>
</evidence>
<feature type="domain" description="C2HC/C3H-type" evidence="7">
    <location>
        <begin position="481"/>
        <end position="510"/>
    </location>
</feature>
<gene>
    <name evidence="8" type="ORF">HICCMSTLAB_LOCUS9040</name>
</gene>
<keyword evidence="4" id="KW-0862">Zinc</keyword>
<feature type="region of interest" description="Disordered" evidence="6">
    <location>
        <begin position="394"/>
        <end position="415"/>
    </location>
</feature>
<feature type="compositionally biased region" description="Basic and acidic residues" evidence="6">
    <location>
        <begin position="309"/>
        <end position="318"/>
    </location>
</feature>
<dbReference type="PANTHER" id="PTHR13555">
    <property type="entry name" value="C2H2 ZINC FINGER CGI-62-RELATED"/>
    <property type="match status" value="1"/>
</dbReference>
<feature type="domain" description="C2HC/C3H-type" evidence="7">
    <location>
        <begin position="431"/>
        <end position="460"/>
    </location>
</feature>
<dbReference type="PROSITE" id="PS52027">
    <property type="entry name" value="ZF_C2HC_C3H"/>
    <property type="match status" value="5"/>
</dbReference>
<dbReference type="Proteomes" id="UP000786811">
    <property type="component" value="Unassembled WGS sequence"/>
</dbReference>
<accession>A0A8J2HJG2</accession>
<protein>
    <submittedName>
        <fullName evidence="8">Similar to ZNF474: Zinc finger protein 474 (Bos taurus)</fullName>
    </submittedName>
</protein>
<feature type="domain" description="C2HC/C3H-type" evidence="7">
    <location>
        <begin position="617"/>
        <end position="644"/>
    </location>
</feature>
<keyword evidence="9" id="KW-1185">Reference proteome</keyword>
<dbReference type="PANTHER" id="PTHR13555:SF68">
    <property type="entry name" value="ZINC FINGER PROTEIN 474"/>
    <property type="match status" value="1"/>
</dbReference>
<evidence type="ECO:0000256" key="2">
    <source>
        <dbReference type="ARBA" id="ARBA00022737"/>
    </source>
</evidence>
<name>A0A8J2HJG2_COTCN</name>
<evidence type="ECO:0000256" key="6">
    <source>
        <dbReference type="SAM" id="MobiDB-lite"/>
    </source>
</evidence>
<evidence type="ECO:0000256" key="3">
    <source>
        <dbReference type="ARBA" id="ARBA00022771"/>
    </source>
</evidence>
<feature type="domain" description="C2HC/C3H-type" evidence="7">
    <location>
        <begin position="365"/>
        <end position="394"/>
    </location>
</feature>
<evidence type="ECO:0000256" key="1">
    <source>
        <dbReference type="ARBA" id="ARBA00022723"/>
    </source>
</evidence>
<feature type="compositionally biased region" description="Low complexity" evidence="6">
    <location>
        <begin position="339"/>
        <end position="354"/>
    </location>
</feature>
<keyword evidence="3 5" id="KW-0863">Zinc-finger</keyword>
<evidence type="ECO:0000259" key="7">
    <source>
        <dbReference type="PROSITE" id="PS52027"/>
    </source>
</evidence>
<dbReference type="GO" id="GO:0008270">
    <property type="term" value="F:zinc ion binding"/>
    <property type="evidence" value="ECO:0007669"/>
    <property type="project" value="UniProtKB-KW"/>
</dbReference>
<comment type="caution">
    <text evidence="8">The sequence shown here is derived from an EMBL/GenBank/DDBJ whole genome shotgun (WGS) entry which is preliminary data.</text>
</comment>
<dbReference type="OrthoDB" id="265955at2759"/>
<dbReference type="Gene3D" id="3.30.160.60">
    <property type="entry name" value="Classic Zinc Finger"/>
    <property type="match status" value="5"/>
</dbReference>
<feature type="region of interest" description="Disordered" evidence="6">
    <location>
        <begin position="515"/>
        <end position="535"/>
    </location>
</feature>
<evidence type="ECO:0000313" key="8">
    <source>
        <dbReference type="EMBL" id="CAG5099391.1"/>
    </source>
</evidence>
<dbReference type="InterPro" id="IPR026319">
    <property type="entry name" value="ZC2HC1A/B-like"/>
</dbReference>
<dbReference type="EMBL" id="CAJNRD030001122">
    <property type="protein sequence ID" value="CAG5099391.1"/>
    <property type="molecule type" value="Genomic_DNA"/>
</dbReference>